<name>A0A8R1EFL7_CAEJA</name>
<proteinExistence type="predicted"/>
<dbReference type="AlphaFoldDB" id="A0A8R1EFL7"/>
<evidence type="ECO:0000313" key="1">
    <source>
        <dbReference type="EnsemblMetazoa" id="CJA34400.1"/>
    </source>
</evidence>
<organism evidence="1 2">
    <name type="scientific">Caenorhabditis japonica</name>
    <dbReference type="NCBI Taxonomy" id="281687"/>
    <lineage>
        <taxon>Eukaryota</taxon>
        <taxon>Metazoa</taxon>
        <taxon>Ecdysozoa</taxon>
        <taxon>Nematoda</taxon>
        <taxon>Chromadorea</taxon>
        <taxon>Rhabditida</taxon>
        <taxon>Rhabditina</taxon>
        <taxon>Rhabditomorpha</taxon>
        <taxon>Rhabditoidea</taxon>
        <taxon>Rhabditidae</taxon>
        <taxon>Peloderinae</taxon>
        <taxon>Caenorhabditis</taxon>
    </lineage>
</organism>
<sequence length="68" mass="7448">MKIKFVFGFENSRTRTFPLTMLPALGCSYGGLSMACTTGNFWTKANLSRPSNTLPNCEKTGPSLNSPR</sequence>
<reference evidence="2" key="1">
    <citation type="submission" date="2010-08" db="EMBL/GenBank/DDBJ databases">
        <authorList>
            <consortium name="Caenorhabditis japonica Sequencing Consortium"/>
            <person name="Wilson R.K."/>
        </authorList>
    </citation>
    <scope>NUCLEOTIDE SEQUENCE [LARGE SCALE GENOMIC DNA]</scope>
    <source>
        <strain evidence="2">DF5081</strain>
    </source>
</reference>
<evidence type="ECO:0000313" key="2">
    <source>
        <dbReference type="Proteomes" id="UP000005237"/>
    </source>
</evidence>
<keyword evidence="2" id="KW-1185">Reference proteome</keyword>
<protein>
    <submittedName>
        <fullName evidence="1">Uncharacterized protein</fullName>
    </submittedName>
</protein>
<dbReference type="Proteomes" id="UP000005237">
    <property type="component" value="Unassembled WGS sequence"/>
</dbReference>
<reference evidence="1" key="2">
    <citation type="submission" date="2022-06" db="UniProtKB">
        <authorList>
            <consortium name="EnsemblMetazoa"/>
        </authorList>
    </citation>
    <scope>IDENTIFICATION</scope>
    <source>
        <strain evidence="1">DF5081</strain>
    </source>
</reference>
<dbReference type="EnsemblMetazoa" id="CJA34400.1">
    <property type="protein sequence ID" value="CJA34400.1"/>
    <property type="gene ID" value="WBGene00210247"/>
</dbReference>
<accession>A0A8R1EFL7</accession>